<feature type="binding site" description="in other chain" evidence="8">
    <location>
        <begin position="180"/>
        <end position="181"/>
    </location>
    <ligand>
        <name>NADP(+)</name>
        <dbReference type="ChEBI" id="CHEBI:58349"/>
        <note>ligand shared between two neighboring subunits</note>
    </ligand>
</feature>
<reference evidence="10 11" key="1">
    <citation type="submission" date="2019-08" db="EMBL/GenBank/DDBJ databases">
        <authorList>
            <person name="Alioto T."/>
            <person name="Alioto T."/>
            <person name="Gomez Garrido J."/>
        </authorList>
    </citation>
    <scope>NUCLEOTIDE SEQUENCE [LARGE SCALE GENOMIC DNA]</scope>
</reference>
<evidence type="ECO:0000256" key="6">
    <source>
        <dbReference type="ARBA" id="ARBA00037691"/>
    </source>
</evidence>
<comment type="function">
    <text evidence="6 8">Catalyzes the irreversible NADPH-dependent deamination of GMP to IMP. It functions in the conversion of nucleobase, nucleoside and nucleotide derivatives of G to A nucleotides, and in maintaining the intracellular balance of A and G nucleotides.</text>
</comment>
<feature type="binding site" description="in other chain" evidence="8">
    <location>
        <begin position="129"/>
        <end position="131"/>
    </location>
    <ligand>
        <name>NADP(+)</name>
        <dbReference type="ChEBI" id="CHEBI:58349"/>
        <note>ligand shared between two neighboring subunits</note>
    </ligand>
</feature>
<comment type="subunit">
    <text evidence="8">Homotetramer.</text>
</comment>
<feature type="binding site" evidence="8">
    <location>
        <begin position="269"/>
        <end position="271"/>
    </location>
    <ligand>
        <name>GMP</name>
        <dbReference type="ChEBI" id="CHEBI:58115"/>
    </ligand>
</feature>
<feature type="binding site" description="in other chain" evidence="8">
    <location>
        <position position="78"/>
    </location>
    <ligand>
        <name>NADP(+)</name>
        <dbReference type="ChEBI" id="CHEBI:58349"/>
        <note>ligand shared between two neighboring subunits</note>
    </ligand>
</feature>
<dbReference type="EMBL" id="CABPRJ010001918">
    <property type="protein sequence ID" value="VVC41392.1"/>
    <property type="molecule type" value="Genomic_DNA"/>
</dbReference>
<sequence>MPNIINEVKLDFKDVLLRPKRSTLKTRAQVDLVRHITFRNSKRTYQGIPIMASNMDTIGTFEMAAALGKHGVFTTIHKYYELDEWVEFSKNHKDILPHMAVTCGINDFEFEKLEKILEAIPDISFICLDVANGYTQQFVDIVRKTRSAYPNHTIIAGNVVTGEMVEELILSGADIIKVGIGPGSVCTTRIKTGVGYPQLSTVIECADAAHGLQGHIISDGGCVCPGDVAKAFGAGADFVMLGGMLAGHDQNGGELTIKPNGVKCKLFYGMSSLTAMKKHAGGKAEYRYVIIILSLS</sequence>
<keyword evidence="5 8" id="KW-0560">Oxidoreductase</keyword>
<keyword evidence="4 8" id="KW-0630">Potassium</keyword>
<dbReference type="HAMAP" id="MF_00596">
    <property type="entry name" value="GMP_reduct_type1"/>
    <property type="match status" value="1"/>
</dbReference>
<comment type="caution">
    <text evidence="8">Lacks conserved residue(s) required for the propagation of feature annotation.</text>
</comment>
<evidence type="ECO:0000256" key="4">
    <source>
        <dbReference type="ARBA" id="ARBA00022958"/>
    </source>
</evidence>
<keyword evidence="1 8" id="KW-0659">Purine metabolism</keyword>
<gene>
    <name evidence="10" type="ORF">CINCED_3A010505</name>
</gene>
<dbReference type="AlphaFoldDB" id="A0A5E4NCG0"/>
<dbReference type="NCBIfam" id="NF003470">
    <property type="entry name" value="PRK05096.1"/>
    <property type="match status" value="1"/>
</dbReference>
<feature type="domain" description="IMP dehydrogenase/GMP reductase" evidence="9">
    <location>
        <begin position="10"/>
        <end position="286"/>
    </location>
</feature>
<feature type="binding site" evidence="8">
    <location>
        <position position="183"/>
    </location>
    <ligand>
        <name>K(+)</name>
        <dbReference type="ChEBI" id="CHEBI:29103"/>
    </ligand>
</feature>
<protein>
    <recommendedName>
        <fullName evidence="8">GMP reductase</fullName>
        <shortName evidence="8">GMPR</shortName>
        <ecNumber evidence="8">1.7.1.7</ecNumber>
    </recommendedName>
    <alternativeName>
        <fullName evidence="8">Guanosine 5'-monophosphate oxidoreductase</fullName>
        <shortName evidence="8">Guanosine monophosphate reductase</shortName>
    </alternativeName>
</protein>
<dbReference type="PROSITE" id="PS00487">
    <property type="entry name" value="IMP_DH_GMP_RED"/>
    <property type="match status" value="1"/>
</dbReference>
<keyword evidence="3 8" id="KW-0521">NADP</keyword>
<comment type="similarity">
    <text evidence="8">Belongs to the IMPDH/GMPR family. GuaC type 1 subfamily.</text>
</comment>
<dbReference type="PANTHER" id="PTHR43170">
    <property type="entry name" value="GMP REDUCTASE"/>
    <property type="match status" value="1"/>
</dbReference>
<dbReference type="OrthoDB" id="418595at2759"/>
<feature type="binding site" description="in other chain" evidence="8">
    <location>
        <position position="270"/>
    </location>
    <ligand>
        <name>NADP(+)</name>
        <dbReference type="ChEBI" id="CHEBI:58349"/>
        <note>ligand shared between two neighboring subunits</note>
    </ligand>
</feature>
<dbReference type="InterPro" id="IPR005993">
    <property type="entry name" value="GMPR"/>
</dbReference>
<dbReference type="GO" id="GO:0006163">
    <property type="term" value="P:purine nucleotide metabolic process"/>
    <property type="evidence" value="ECO:0007669"/>
    <property type="project" value="UniProtKB-UniRule"/>
</dbReference>
<dbReference type="PANTHER" id="PTHR43170:SF5">
    <property type="entry name" value="GMP REDUCTASE"/>
    <property type="match status" value="1"/>
</dbReference>
<evidence type="ECO:0000259" key="9">
    <source>
        <dbReference type="Pfam" id="PF00478"/>
    </source>
</evidence>
<dbReference type="Gene3D" id="3.20.20.70">
    <property type="entry name" value="Aldolase class I"/>
    <property type="match status" value="1"/>
</dbReference>
<evidence type="ECO:0000256" key="8">
    <source>
        <dbReference type="HAMAP-Rule" id="MF_03195"/>
    </source>
</evidence>
<feature type="binding site" description="in other chain" evidence="8">
    <location>
        <begin position="286"/>
        <end position="287"/>
    </location>
    <ligand>
        <name>NADP(+)</name>
        <dbReference type="ChEBI" id="CHEBI:58349"/>
        <note>ligand shared between two neighboring subunits</note>
    </ligand>
</feature>
<keyword evidence="2 8" id="KW-0479">Metal-binding</keyword>
<dbReference type="CDD" id="cd00381">
    <property type="entry name" value="IMPDH"/>
    <property type="match status" value="1"/>
</dbReference>
<dbReference type="SUPFAM" id="SSF51412">
    <property type="entry name" value="Inosine monophosphate dehydrogenase (IMPDH)"/>
    <property type="match status" value="1"/>
</dbReference>
<feature type="binding site" evidence="8">
    <location>
        <position position="181"/>
    </location>
    <ligand>
        <name>K(+)</name>
        <dbReference type="ChEBI" id="CHEBI:29103"/>
    </ligand>
</feature>
<dbReference type="Pfam" id="PF00478">
    <property type="entry name" value="IMPDH"/>
    <property type="match status" value="1"/>
</dbReference>
<evidence type="ECO:0000256" key="5">
    <source>
        <dbReference type="ARBA" id="ARBA00023002"/>
    </source>
</evidence>
<dbReference type="EC" id="1.7.1.7" evidence="8"/>
<feature type="active site" description="Proton donor/acceptor" evidence="8">
    <location>
        <position position="188"/>
    </location>
</feature>
<dbReference type="InterPro" id="IPR050139">
    <property type="entry name" value="GMP_reductase"/>
</dbReference>
<evidence type="ECO:0000313" key="10">
    <source>
        <dbReference type="EMBL" id="VVC41392.1"/>
    </source>
</evidence>
<dbReference type="InterPro" id="IPR013785">
    <property type="entry name" value="Aldolase_TIM"/>
</dbReference>
<evidence type="ECO:0000313" key="11">
    <source>
        <dbReference type="Proteomes" id="UP000325440"/>
    </source>
</evidence>
<dbReference type="GO" id="GO:0003920">
    <property type="term" value="F:GMP reductase activity"/>
    <property type="evidence" value="ECO:0007669"/>
    <property type="project" value="UniProtKB-UniRule"/>
</dbReference>
<name>A0A5E4NCG0_9HEMI</name>
<dbReference type="GO" id="GO:0006144">
    <property type="term" value="P:purine nucleobase metabolic process"/>
    <property type="evidence" value="ECO:0007669"/>
    <property type="project" value="UniProtKB-KW"/>
</dbReference>
<feature type="active site" description="Thioimidate intermediate" evidence="8">
    <location>
        <position position="186"/>
    </location>
</feature>
<organism evidence="10 11">
    <name type="scientific">Cinara cedri</name>
    <dbReference type="NCBI Taxonomy" id="506608"/>
    <lineage>
        <taxon>Eukaryota</taxon>
        <taxon>Metazoa</taxon>
        <taxon>Ecdysozoa</taxon>
        <taxon>Arthropoda</taxon>
        <taxon>Hexapoda</taxon>
        <taxon>Insecta</taxon>
        <taxon>Pterygota</taxon>
        <taxon>Neoptera</taxon>
        <taxon>Paraneoptera</taxon>
        <taxon>Hemiptera</taxon>
        <taxon>Sternorrhyncha</taxon>
        <taxon>Aphidomorpha</taxon>
        <taxon>Aphidoidea</taxon>
        <taxon>Aphididae</taxon>
        <taxon>Lachninae</taxon>
        <taxon>Cinara</taxon>
    </lineage>
</organism>
<accession>A0A5E4NCG0</accession>
<evidence type="ECO:0000256" key="2">
    <source>
        <dbReference type="ARBA" id="ARBA00022723"/>
    </source>
</evidence>
<dbReference type="InterPro" id="IPR001093">
    <property type="entry name" value="IMP_DH_GMPRt"/>
</dbReference>
<dbReference type="Proteomes" id="UP000325440">
    <property type="component" value="Unassembled WGS sequence"/>
</dbReference>
<dbReference type="SMART" id="SM01240">
    <property type="entry name" value="IMPDH"/>
    <property type="match status" value="1"/>
</dbReference>
<feature type="binding site" evidence="8">
    <location>
        <position position="186"/>
    </location>
    <ligand>
        <name>K(+)</name>
        <dbReference type="ChEBI" id="CHEBI:29103"/>
    </ligand>
</feature>
<dbReference type="NCBIfam" id="TIGR01305">
    <property type="entry name" value="GMP_reduct_1"/>
    <property type="match status" value="1"/>
</dbReference>
<feature type="binding site" evidence="8">
    <location>
        <begin position="242"/>
        <end position="243"/>
    </location>
    <ligand>
        <name>GMP</name>
        <dbReference type="ChEBI" id="CHEBI:58115"/>
    </ligand>
</feature>
<proteinExistence type="inferred from homology"/>
<evidence type="ECO:0000256" key="1">
    <source>
        <dbReference type="ARBA" id="ARBA00022631"/>
    </source>
</evidence>
<dbReference type="GO" id="GO:0046872">
    <property type="term" value="F:metal ion binding"/>
    <property type="evidence" value="ECO:0007669"/>
    <property type="project" value="UniProtKB-KW"/>
</dbReference>
<keyword evidence="11" id="KW-1185">Reference proteome</keyword>
<dbReference type="InterPro" id="IPR015875">
    <property type="entry name" value="IMP_DH/GMP_Rdtase_CS"/>
</dbReference>
<feature type="binding site" evidence="8">
    <location>
        <begin position="219"/>
        <end position="221"/>
    </location>
    <ligand>
        <name>GMP</name>
        <dbReference type="ChEBI" id="CHEBI:58115"/>
    </ligand>
</feature>
<evidence type="ECO:0000256" key="7">
    <source>
        <dbReference type="ARBA" id="ARBA00048616"/>
    </source>
</evidence>
<dbReference type="GO" id="GO:1902560">
    <property type="term" value="C:GMP reductase complex"/>
    <property type="evidence" value="ECO:0007669"/>
    <property type="project" value="InterPro"/>
</dbReference>
<comment type="catalytic activity">
    <reaction evidence="7 8">
        <text>IMP + NH4(+) + NADP(+) = GMP + NADPH + 2 H(+)</text>
        <dbReference type="Rhea" id="RHEA:17185"/>
        <dbReference type="ChEBI" id="CHEBI:15378"/>
        <dbReference type="ChEBI" id="CHEBI:28938"/>
        <dbReference type="ChEBI" id="CHEBI:57783"/>
        <dbReference type="ChEBI" id="CHEBI:58053"/>
        <dbReference type="ChEBI" id="CHEBI:58115"/>
        <dbReference type="ChEBI" id="CHEBI:58349"/>
        <dbReference type="EC" id="1.7.1.7"/>
    </reaction>
</comment>
<evidence type="ECO:0000256" key="3">
    <source>
        <dbReference type="ARBA" id="ARBA00022857"/>
    </source>
</evidence>
<feature type="binding site" evidence="8">
    <location>
        <position position="189"/>
    </location>
    <ligand>
        <name>K(+)</name>
        <dbReference type="ChEBI" id="CHEBI:29103"/>
    </ligand>
</feature>